<evidence type="ECO:0000313" key="2">
    <source>
        <dbReference type="Proteomes" id="UP001056120"/>
    </source>
</evidence>
<keyword evidence="2" id="KW-1185">Reference proteome</keyword>
<reference evidence="2" key="1">
    <citation type="journal article" date="2022" name="Mol. Ecol. Resour.">
        <title>The genomes of chicory, endive, great burdock and yacon provide insights into Asteraceae palaeo-polyploidization history and plant inulin production.</title>
        <authorList>
            <person name="Fan W."/>
            <person name="Wang S."/>
            <person name="Wang H."/>
            <person name="Wang A."/>
            <person name="Jiang F."/>
            <person name="Liu H."/>
            <person name="Zhao H."/>
            <person name="Xu D."/>
            <person name="Zhang Y."/>
        </authorList>
    </citation>
    <scope>NUCLEOTIDE SEQUENCE [LARGE SCALE GENOMIC DNA]</scope>
    <source>
        <strain evidence="2">cv. Yunnan</strain>
    </source>
</reference>
<dbReference type="EMBL" id="CM042027">
    <property type="protein sequence ID" value="KAI3801741.1"/>
    <property type="molecule type" value="Genomic_DNA"/>
</dbReference>
<gene>
    <name evidence="1" type="ORF">L1987_29855</name>
</gene>
<organism evidence="1 2">
    <name type="scientific">Smallanthus sonchifolius</name>
    <dbReference type="NCBI Taxonomy" id="185202"/>
    <lineage>
        <taxon>Eukaryota</taxon>
        <taxon>Viridiplantae</taxon>
        <taxon>Streptophyta</taxon>
        <taxon>Embryophyta</taxon>
        <taxon>Tracheophyta</taxon>
        <taxon>Spermatophyta</taxon>
        <taxon>Magnoliopsida</taxon>
        <taxon>eudicotyledons</taxon>
        <taxon>Gunneridae</taxon>
        <taxon>Pentapetalae</taxon>
        <taxon>asterids</taxon>
        <taxon>campanulids</taxon>
        <taxon>Asterales</taxon>
        <taxon>Asteraceae</taxon>
        <taxon>Asteroideae</taxon>
        <taxon>Heliantheae alliance</taxon>
        <taxon>Millerieae</taxon>
        <taxon>Smallanthus</taxon>
    </lineage>
</organism>
<sequence length="418" mass="48056">MAQDNVADRLVEPISNDAREDVLEMGEIRGDDGTGVEASFNIGVDSGLDGNTDVNVKVGTSLARKKFRRKALFKNRGEVTGSYERPKKRQRDDNDMFGLDKLIGIVAPPSDHSFCGIRDSDEDLCTPDLNKRYDMGRENVEDEVDQEGREPNVVTNVFVGSENVIDVSDPLMKEVEDTVTLGRALGVSDLNDFAPKVHEILRSEGKVKGSVEQCNFNGDPDTRLMLKFKRLRCVISEWATRCAEKERGERRVLEEEFSHLDSILEVRQLTEEEVWCFEEIKRRLRELDLFHQRDLKQKARTNWATHGDDNTRVVVADRIRKVDAARVLLWEWRRSNVTTEEIQEKQSLEVLLQGVSIEDRYDSWEWSDGRTDGFSVAAVKNWMRGSALELLVPEVYEWFHQDKRNVRKKKPTYYGTLV</sequence>
<proteinExistence type="predicted"/>
<name>A0ACB9I1W6_9ASTR</name>
<reference evidence="1 2" key="2">
    <citation type="journal article" date="2022" name="Mol. Ecol. Resour.">
        <title>The genomes of chicory, endive, great burdock and yacon provide insights into Asteraceae paleo-polyploidization history and plant inulin production.</title>
        <authorList>
            <person name="Fan W."/>
            <person name="Wang S."/>
            <person name="Wang H."/>
            <person name="Wang A."/>
            <person name="Jiang F."/>
            <person name="Liu H."/>
            <person name="Zhao H."/>
            <person name="Xu D."/>
            <person name="Zhang Y."/>
        </authorList>
    </citation>
    <scope>NUCLEOTIDE SEQUENCE [LARGE SCALE GENOMIC DNA]</scope>
    <source>
        <strain evidence="2">cv. Yunnan</strain>
        <tissue evidence="1">Leaves</tissue>
    </source>
</reference>
<comment type="caution">
    <text evidence="1">The sequence shown here is derived from an EMBL/GenBank/DDBJ whole genome shotgun (WGS) entry which is preliminary data.</text>
</comment>
<dbReference type="Proteomes" id="UP001056120">
    <property type="component" value="Linkage Group LG10"/>
</dbReference>
<accession>A0ACB9I1W6</accession>
<protein>
    <submittedName>
        <fullName evidence="1">Uncharacterized protein</fullName>
    </submittedName>
</protein>
<evidence type="ECO:0000313" key="1">
    <source>
        <dbReference type="EMBL" id="KAI3801741.1"/>
    </source>
</evidence>